<organism evidence="1 2">
    <name type="scientific">Candidatus Sungbacteria bacterium RIFCSPHIGHO2_01_FULL_47_32</name>
    <dbReference type="NCBI Taxonomy" id="1802264"/>
    <lineage>
        <taxon>Bacteria</taxon>
        <taxon>Candidatus Sungiibacteriota</taxon>
    </lineage>
</organism>
<proteinExistence type="predicted"/>
<dbReference type="AlphaFoldDB" id="A0A1G2KAF7"/>
<dbReference type="EMBL" id="MHQC01000009">
    <property type="protein sequence ID" value="OGZ95460.1"/>
    <property type="molecule type" value="Genomic_DNA"/>
</dbReference>
<reference evidence="1 2" key="1">
    <citation type="journal article" date="2016" name="Nat. Commun.">
        <title>Thousands of microbial genomes shed light on interconnected biogeochemical processes in an aquifer system.</title>
        <authorList>
            <person name="Anantharaman K."/>
            <person name="Brown C.T."/>
            <person name="Hug L.A."/>
            <person name="Sharon I."/>
            <person name="Castelle C.J."/>
            <person name="Probst A.J."/>
            <person name="Thomas B.C."/>
            <person name="Singh A."/>
            <person name="Wilkins M.J."/>
            <person name="Karaoz U."/>
            <person name="Brodie E.L."/>
            <person name="Williams K.H."/>
            <person name="Hubbard S.S."/>
            <person name="Banfield J.F."/>
        </authorList>
    </citation>
    <scope>NUCLEOTIDE SEQUENCE [LARGE SCALE GENOMIC DNA]</scope>
</reference>
<gene>
    <name evidence="1" type="ORF">A2633_03600</name>
</gene>
<protein>
    <submittedName>
        <fullName evidence="1">Uncharacterized protein</fullName>
    </submittedName>
</protein>
<name>A0A1G2KAF7_9BACT</name>
<comment type="caution">
    <text evidence="1">The sequence shown here is derived from an EMBL/GenBank/DDBJ whole genome shotgun (WGS) entry which is preliminary data.</text>
</comment>
<sequence length="117" mass="13013">MEEFPTRKSLKPIIEKMVGGGPGPNEKILEEISTRVTKGMDEADAMRLELYLMDIMRVVGEGGDKKPKELLATVKNGDSYANLNTVMDVPDSTTLEFIAEVREKCLLKNKSPLSIEK</sequence>
<accession>A0A1G2KAF7</accession>
<evidence type="ECO:0000313" key="1">
    <source>
        <dbReference type="EMBL" id="OGZ95460.1"/>
    </source>
</evidence>
<dbReference type="Proteomes" id="UP000177152">
    <property type="component" value="Unassembled WGS sequence"/>
</dbReference>
<evidence type="ECO:0000313" key="2">
    <source>
        <dbReference type="Proteomes" id="UP000177152"/>
    </source>
</evidence>